<gene>
    <name evidence="1" type="ORF">C5S46_03785</name>
</gene>
<accession>A0AC61SAX0</accession>
<protein>
    <submittedName>
        <fullName evidence="1">Response regulator</fullName>
    </submittedName>
</protein>
<feature type="non-terminal residue" evidence="1">
    <location>
        <position position="1"/>
    </location>
</feature>
<evidence type="ECO:0000313" key="2">
    <source>
        <dbReference type="Proteomes" id="UP000315423"/>
    </source>
</evidence>
<dbReference type="Proteomes" id="UP000315423">
    <property type="component" value="Unassembled WGS sequence"/>
</dbReference>
<evidence type="ECO:0000313" key="1">
    <source>
        <dbReference type="EMBL" id="TKY91834.1"/>
    </source>
</evidence>
<dbReference type="EMBL" id="QYBA01000123">
    <property type="protein sequence ID" value="TKY91834.1"/>
    <property type="molecule type" value="Genomic_DNA"/>
</dbReference>
<name>A0AC61SAX0_9EURY</name>
<organism evidence="1 2">
    <name type="scientific">Candidatus Methanomarinus sp</name>
    <dbReference type="NCBI Taxonomy" id="3386244"/>
    <lineage>
        <taxon>Archaea</taxon>
        <taxon>Methanobacteriati</taxon>
        <taxon>Methanobacteriota</taxon>
        <taxon>Stenosarchaea group</taxon>
        <taxon>Methanomicrobia</taxon>
        <taxon>Methanosarcinales</taxon>
        <taxon>ANME-2 cluster</taxon>
        <taxon>Candidatus Methanocomedenaceae</taxon>
        <taxon>Candidatus Methanomarinus</taxon>
    </lineage>
</organism>
<proteinExistence type="predicted"/>
<comment type="caution">
    <text evidence="1">The sequence shown here is derived from an EMBL/GenBank/DDBJ whole genome shotgun (WGS) entry which is preliminary data.</text>
</comment>
<reference evidence="1" key="1">
    <citation type="submission" date="2018-09" db="EMBL/GenBank/DDBJ databases">
        <title>A genomic encyclopedia of anaerobic methanotrophic archaea.</title>
        <authorList>
            <person name="Skennerton C.T."/>
            <person name="Chadwick G.L."/>
            <person name="Laso-Perez R."/>
            <person name="Leu A.O."/>
            <person name="Speth D.R."/>
            <person name="Yu H."/>
            <person name="Morgan-Lang C."/>
            <person name="Hatzenpichler R."/>
            <person name="Goudeau D."/>
            <person name="Malmstrom R."/>
            <person name="Woyke T."/>
            <person name="Hallam S."/>
            <person name="Tyson G.W."/>
            <person name="Wegener G."/>
            <person name="Boetius A."/>
            <person name="Orphan V.J."/>
        </authorList>
    </citation>
    <scope>NUCLEOTIDE SEQUENCE</scope>
    <source>
        <strain evidence="1">CONS3730D10UFb2</strain>
    </source>
</reference>
<sequence>NVVGHATNARVAIEKALEFEPDLIIMDIVLKGQMNGIDASYKIHEKRNIPIIFLTAYSDLDLIEKAKTIKPYAYLVKPFQERQLLASIEMALDRKQMEIALQKSEAQKQAILDGSPDMIMLVDLDMHVLWANRTALDMNSDVIGMTCYKAYTNMDKICEGCPCLKTISTGQTRMGVKYQSTLAGIKGESYWENIGVPIKDNEGRLNNIIIIARNITDRKLSEEALRESEEFSTSLLINSPNPIVVINPDTFIRYINPAVEQLTGFF</sequence>